<feature type="domain" description="Transglutaminase-like" evidence="1">
    <location>
        <begin position="161"/>
        <end position="221"/>
    </location>
</feature>
<dbReference type="InterPro" id="IPR038765">
    <property type="entry name" value="Papain-like_cys_pep_sf"/>
</dbReference>
<dbReference type="Pfam" id="PF21295">
    <property type="entry name" value="Bact_transglu_N_2"/>
    <property type="match status" value="1"/>
</dbReference>
<organism evidence="2 3">
    <name type="scientific">Laspinema olomoucense D3b</name>
    <dbReference type="NCBI Taxonomy" id="2953688"/>
    <lineage>
        <taxon>Bacteria</taxon>
        <taxon>Bacillati</taxon>
        <taxon>Cyanobacteriota</taxon>
        <taxon>Cyanophyceae</taxon>
        <taxon>Oscillatoriophycideae</taxon>
        <taxon>Oscillatoriales</taxon>
        <taxon>Laspinemataceae</taxon>
        <taxon>Laspinema</taxon>
        <taxon>Laspinema olomoucense</taxon>
    </lineage>
</organism>
<sequence>MKFKLGCTLNYNVESLSTFVFNIRVVETPCQKILTEQLIIDPDIPIDEYVTPFVENRYFRVNVPAGTNLNIFYQATVEMTHFYGDGNTIAEVPPADLPVETFHYLYPSRYCESDRLHYLALSEFGDLVPGYSRVTAICNWIYEKVIYQYGTSNPHTSAFDTATERIGVCRDFAHLAIAYCRALNIPARCVAGYAYGLNPPDFHACFEAYLGGRWYLFDATRLAPQNGIVRIGTGRDASDVAFATIFGNIALNKMEILMEHLRDENSSEVPALTTEAISICGQL</sequence>
<reference evidence="2 3" key="1">
    <citation type="journal article" date="2022" name="Front. Microbiol.">
        <title>High genomic differentiation and limited gene flow indicate recent cryptic speciation within the genus Laspinema (cyanobacteria).</title>
        <authorList>
            <person name="Stanojkovic A."/>
            <person name="Skoupy S."/>
            <person name="Skaloud P."/>
            <person name="Dvorak P."/>
        </authorList>
    </citation>
    <scope>NUCLEOTIDE SEQUENCE [LARGE SCALE GENOMIC DNA]</scope>
    <source>
        <strain evidence="2 3">D3b</strain>
    </source>
</reference>
<dbReference type="PANTHER" id="PTHR33490">
    <property type="entry name" value="BLR5614 PROTEIN-RELATED"/>
    <property type="match status" value="1"/>
</dbReference>
<dbReference type="Pfam" id="PF01841">
    <property type="entry name" value="Transglut_core"/>
    <property type="match status" value="1"/>
</dbReference>
<dbReference type="RefSeq" id="WP_261234371.1">
    <property type="nucleotide sequence ID" value="NZ_JAMXFA010000002.1"/>
</dbReference>
<dbReference type="PANTHER" id="PTHR33490:SF12">
    <property type="entry name" value="BLL5557 PROTEIN"/>
    <property type="match status" value="1"/>
</dbReference>
<dbReference type="EMBL" id="JAMXFA010000002">
    <property type="protein sequence ID" value="MCT7976560.1"/>
    <property type="molecule type" value="Genomic_DNA"/>
</dbReference>
<dbReference type="SUPFAM" id="SSF54001">
    <property type="entry name" value="Cysteine proteinases"/>
    <property type="match status" value="1"/>
</dbReference>
<keyword evidence="3" id="KW-1185">Reference proteome</keyword>
<dbReference type="InterPro" id="IPR048930">
    <property type="entry name" value="Bact_transglu_N_2"/>
</dbReference>
<dbReference type="SMART" id="SM00460">
    <property type="entry name" value="TGc"/>
    <property type="match status" value="1"/>
</dbReference>
<evidence type="ECO:0000313" key="2">
    <source>
        <dbReference type="EMBL" id="MCT7976560.1"/>
    </source>
</evidence>
<comment type="caution">
    <text evidence="2">The sequence shown here is derived from an EMBL/GenBank/DDBJ whole genome shotgun (WGS) entry which is preliminary data.</text>
</comment>
<dbReference type="Gene3D" id="3.10.620.30">
    <property type="match status" value="1"/>
</dbReference>
<evidence type="ECO:0000313" key="3">
    <source>
        <dbReference type="Proteomes" id="UP001525961"/>
    </source>
</evidence>
<dbReference type="Proteomes" id="UP001525961">
    <property type="component" value="Unassembled WGS sequence"/>
</dbReference>
<name>A0ABT2N451_9CYAN</name>
<evidence type="ECO:0000259" key="1">
    <source>
        <dbReference type="SMART" id="SM00460"/>
    </source>
</evidence>
<dbReference type="Gene3D" id="2.60.40.2250">
    <property type="match status" value="1"/>
</dbReference>
<accession>A0ABT2N451</accession>
<gene>
    <name evidence="2" type="ORF">NG792_02325</name>
</gene>
<dbReference type="InterPro" id="IPR002931">
    <property type="entry name" value="Transglutaminase-like"/>
</dbReference>
<proteinExistence type="predicted"/>
<protein>
    <submittedName>
        <fullName evidence="2">Transglutaminase family protein</fullName>
    </submittedName>
</protein>